<comment type="caution">
    <text evidence="1">The sequence shown here is derived from an EMBL/GenBank/DDBJ whole genome shotgun (WGS) entry which is preliminary data.</text>
</comment>
<keyword evidence="2" id="KW-1185">Reference proteome</keyword>
<gene>
    <name evidence="1" type="ORF">CCH79_00020329</name>
</gene>
<name>A0A315VSS5_GAMAF</name>
<sequence length="84" mass="9098">MPPRPAERVVVLLLDACRCKNLHRFPLHPPGSDLPQSLSTLQDKVCELQTRFGSEEVSCQQTGGGAWVQGEEPLLATPTGDSSN</sequence>
<organism evidence="1 2">
    <name type="scientific">Gambusia affinis</name>
    <name type="common">Western mosquitofish</name>
    <name type="synonym">Heterandria affinis</name>
    <dbReference type="NCBI Taxonomy" id="33528"/>
    <lineage>
        <taxon>Eukaryota</taxon>
        <taxon>Metazoa</taxon>
        <taxon>Chordata</taxon>
        <taxon>Craniata</taxon>
        <taxon>Vertebrata</taxon>
        <taxon>Euteleostomi</taxon>
        <taxon>Actinopterygii</taxon>
        <taxon>Neopterygii</taxon>
        <taxon>Teleostei</taxon>
        <taxon>Neoteleostei</taxon>
        <taxon>Acanthomorphata</taxon>
        <taxon>Ovalentaria</taxon>
        <taxon>Atherinomorphae</taxon>
        <taxon>Cyprinodontiformes</taxon>
        <taxon>Poeciliidae</taxon>
        <taxon>Poeciliinae</taxon>
        <taxon>Gambusia</taxon>
    </lineage>
</organism>
<dbReference type="Proteomes" id="UP000250572">
    <property type="component" value="Unassembled WGS sequence"/>
</dbReference>
<dbReference type="AlphaFoldDB" id="A0A315VSS5"/>
<evidence type="ECO:0000313" key="1">
    <source>
        <dbReference type="EMBL" id="PWA26292.1"/>
    </source>
</evidence>
<evidence type="ECO:0000313" key="2">
    <source>
        <dbReference type="Proteomes" id="UP000250572"/>
    </source>
</evidence>
<dbReference type="EMBL" id="NHOQ01001192">
    <property type="protein sequence ID" value="PWA26292.1"/>
    <property type="molecule type" value="Genomic_DNA"/>
</dbReference>
<proteinExistence type="predicted"/>
<protein>
    <submittedName>
        <fullName evidence="1">Uncharacterized protein</fullName>
    </submittedName>
</protein>
<reference evidence="1 2" key="1">
    <citation type="journal article" date="2018" name="G3 (Bethesda)">
        <title>A High-Quality Reference Genome for the Invasive Mosquitofish Gambusia affinis Using a Chicago Library.</title>
        <authorList>
            <person name="Hoffberg S.L."/>
            <person name="Troendle N.J."/>
            <person name="Glenn T.C."/>
            <person name="Mahmud O."/>
            <person name="Louha S."/>
            <person name="Chalopin D."/>
            <person name="Bennetzen J.L."/>
            <person name="Mauricio R."/>
        </authorList>
    </citation>
    <scope>NUCLEOTIDE SEQUENCE [LARGE SCALE GENOMIC DNA]</scope>
    <source>
        <strain evidence="1">NE01/NJP1002.9</strain>
        <tissue evidence="1">Muscle</tissue>
    </source>
</reference>
<accession>A0A315VSS5</accession>